<evidence type="ECO:0000256" key="3">
    <source>
        <dbReference type="ARBA" id="ARBA00012257"/>
    </source>
</evidence>
<comment type="catalytic activity">
    <reaction evidence="1">
        <text>5-hydroxy-2-oxo-4-ureido-2,5-dihydro-1H-imidazole-5-carboxylate + H(+) = (S)-allantoin + CO2</text>
        <dbReference type="Rhea" id="RHEA:26301"/>
        <dbReference type="ChEBI" id="CHEBI:15378"/>
        <dbReference type="ChEBI" id="CHEBI:15678"/>
        <dbReference type="ChEBI" id="CHEBI:16526"/>
        <dbReference type="ChEBI" id="CHEBI:58639"/>
        <dbReference type="EC" id="4.1.1.97"/>
    </reaction>
</comment>
<comment type="pathway">
    <text evidence="2">Purine metabolism; urate degradation; (S)-allantoin from urate: step 3/3.</text>
</comment>
<reference evidence="10 12" key="2">
    <citation type="submission" date="2018-03" db="EMBL/GenBank/DDBJ databases">
        <authorList>
            <person name="Fogelqvist J."/>
        </authorList>
    </citation>
    <scope>NUCLEOTIDE SEQUENCE [LARGE SCALE GENOMIC DNA]</scope>
</reference>
<reference evidence="9 11" key="1">
    <citation type="submission" date="2015-02" db="EMBL/GenBank/DDBJ databases">
        <authorList>
            <person name="Chooi Y.-H."/>
        </authorList>
    </citation>
    <scope>NUCLEOTIDE SEQUENCE [LARGE SCALE GENOMIC DNA]</scope>
    <source>
        <strain evidence="9">E3</strain>
    </source>
</reference>
<proteinExistence type="predicted"/>
<evidence type="ECO:0000256" key="7">
    <source>
        <dbReference type="SAM" id="MobiDB-lite"/>
    </source>
</evidence>
<evidence type="ECO:0000256" key="4">
    <source>
        <dbReference type="ARBA" id="ARBA00022631"/>
    </source>
</evidence>
<dbReference type="Proteomes" id="UP000290189">
    <property type="component" value="Unassembled WGS sequence"/>
</dbReference>
<accession>A0A0G4ISK5</accession>
<organism evidence="9 11">
    <name type="scientific">Plasmodiophora brassicae</name>
    <name type="common">Clubroot disease agent</name>
    <dbReference type="NCBI Taxonomy" id="37360"/>
    <lineage>
        <taxon>Eukaryota</taxon>
        <taxon>Sar</taxon>
        <taxon>Rhizaria</taxon>
        <taxon>Endomyxa</taxon>
        <taxon>Phytomyxea</taxon>
        <taxon>Plasmodiophorida</taxon>
        <taxon>Plasmodiophoridae</taxon>
        <taxon>Plasmodiophora</taxon>
    </lineage>
</organism>
<dbReference type="InterPro" id="IPR036778">
    <property type="entry name" value="OHCU_decarboxylase_sf"/>
</dbReference>
<sequence>MGRRVLCEAVARASDQDLMGCCPNKAWVQEVRSAVGSARDDEALLAAARDVFMRLDAGQWRATFATHPKIGDRGSDRESREQSGMLSATDGVRLAMRQMNEEYERKFGFIFLICASGKTAEEMLAAIRQRVRNSPDEEVRVAALEQTAITALRLKALVDRPKLTNS</sequence>
<evidence type="ECO:0000313" key="10">
    <source>
        <dbReference type="EMBL" id="SPQ95229.1"/>
    </source>
</evidence>
<dbReference type="GO" id="GO:0006144">
    <property type="term" value="P:purine nucleobase metabolic process"/>
    <property type="evidence" value="ECO:0007669"/>
    <property type="project" value="UniProtKB-KW"/>
</dbReference>
<dbReference type="InterPro" id="IPR018020">
    <property type="entry name" value="OHCU_decarboxylase"/>
</dbReference>
<dbReference type="PANTHER" id="PTHR43466">
    <property type="entry name" value="2-OXO-4-HYDROXY-4-CARBOXY-5-UREIDOIMIDAZOLINE DECARBOXYLASE-RELATED"/>
    <property type="match status" value="1"/>
</dbReference>
<gene>
    <name evidence="9" type="ORF">PBRA_006316</name>
    <name evidence="10" type="ORF">PLBR_LOCUS2444</name>
</gene>
<dbReference type="NCBIfam" id="NF010372">
    <property type="entry name" value="PRK13798.1"/>
    <property type="match status" value="1"/>
</dbReference>
<evidence type="ECO:0000313" key="9">
    <source>
        <dbReference type="EMBL" id="CEO98202.1"/>
    </source>
</evidence>
<protein>
    <recommendedName>
        <fullName evidence="3">2-oxo-4-hydroxy-4-carboxy-5-ureidoimidazoline decarboxylase</fullName>
        <ecNumber evidence="3">4.1.1.97</ecNumber>
    </recommendedName>
</protein>
<evidence type="ECO:0000313" key="11">
    <source>
        <dbReference type="Proteomes" id="UP000039324"/>
    </source>
</evidence>
<dbReference type="AlphaFoldDB" id="A0A0G4ISK5"/>
<dbReference type="GO" id="GO:0019628">
    <property type="term" value="P:urate catabolic process"/>
    <property type="evidence" value="ECO:0007669"/>
    <property type="project" value="TreeGrafter"/>
</dbReference>
<keyword evidence="6" id="KW-0456">Lyase</keyword>
<keyword evidence="4" id="KW-0659">Purine metabolism</keyword>
<evidence type="ECO:0000259" key="8">
    <source>
        <dbReference type="Pfam" id="PF09349"/>
    </source>
</evidence>
<name>A0A0G4ISK5_PLABS</name>
<dbReference type="Proteomes" id="UP000039324">
    <property type="component" value="Unassembled WGS sequence"/>
</dbReference>
<evidence type="ECO:0000313" key="12">
    <source>
        <dbReference type="Proteomes" id="UP000290189"/>
    </source>
</evidence>
<keyword evidence="10" id="KW-0496">Mitochondrion</keyword>
<dbReference type="OMA" id="AHPMIGD"/>
<dbReference type="STRING" id="37360.A0A0G4ISK5"/>
<dbReference type="SUPFAM" id="SSF158694">
    <property type="entry name" value="UraD-Like"/>
    <property type="match status" value="1"/>
</dbReference>
<feature type="compositionally biased region" description="Basic and acidic residues" evidence="7">
    <location>
        <begin position="69"/>
        <end position="81"/>
    </location>
</feature>
<evidence type="ECO:0000256" key="1">
    <source>
        <dbReference type="ARBA" id="ARBA00001163"/>
    </source>
</evidence>
<dbReference type="GO" id="GO:0051997">
    <property type="term" value="F:2-oxo-4-hydroxy-4-carboxy-5-ureidoimidazoline decarboxylase activity"/>
    <property type="evidence" value="ECO:0007669"/>
    <property type="project" value="UniProtKB-EC"/>
</dbReference>
<dbReference type="EC" id="4.1.1.97" evidence="3"/>
<feature type="region of interest" description="Disordered" evidence="7">
    <location>
        <begin position="66"/>
        <end position="86"/>
    </location>
</feature>
<dbReference type="OrthoDB" id="10265230at2759"/>
<evidence type="ECO:0000256" key="2">
    <source>
        <dbReference type="ARBA" id="ARBA00004754"/>
    </source>
</evidence>
<dbReference type="EMBL" id="CDSF01000083">
    <property type="protein sequence ID" value="CEO98202.1"/>
    <property type="molecule type" value="Genomic_DNA"/>
</dbReference>
<keyword evidence="11" id="KW-1185">Reference proteome</keyword>
<dbReference type="GO" id="GO:0005777">
    <property type="term" value="C:peroxisome"/>
    <property type="evidence" value="ECO:0007669"/>
    <property type="project" value="TreeGrafter"/>
</dbReference>
<dbReference type="Gene3D" id="1.10.3330.10">
    <property type="entry name" value="Oxo-4-hydroxy-4-carboxy-5-ureidoimidazoline decarboxylase"/>
    <property type="match status" value="1"/>
</dbReference>
<evidence type="ECO:0000256" key="5">
    <source>
        <dbReference type="ARBA" id="ARBA00022793"/>
    </source>
</evidence>
<dbReference type="PANTHER" id="PTHR43466:SF1">
    <property type="entry name" value="2-OXO-4-HYDROXY-4-CARBOXY-5-UREIDOIMIDAZOLINE DECARBOXYLASE-RELATED"/>
    <property type="match status" value="1"/>
</dbReference>
<keyword evidence="5" id="KW-0210">Decarboxylase</keyword>
<feature type="domain" description="Oxo-4-hydroxy-4-carboxy-5-ureidoimidazoline decarboxylase" evidence="8">
    <location>
        <begin position="16"/>
        <end position="155"/>
    </location>
</feature>
<dbReference type="EMBL" id="OVEO01000003">
    <property type="protein sequence ID" value="SPQ95229.1"/>
    <property type="molecule type" value="Genomic_DNA"/>
</dbReference>
<dbReference type="Pfam" id="PF09349">
    <property type="entry name" value="OHCU_decarbox"/>
    <property type="match status" value="1"/>
</dbReference>
<evidence type="ECO:0000256" key="6">
    <source>
        <dbReference type="ARBA" id="ARBA00023239"/>
    </source>
</evidence>
<geneLocation type="mitochondrion" evidence="10"/>